<sequence>MDWWIFLLAPALSYVMLCIGVCWIWNELPKKPERREAEPDWEAFETAVNHRIKATIVILVLSTILGVASLFTLVLTNPENPEPKRPMKYITF</sequence>
<proteinExistence type="predicted"/>
<evidence type="ECO:0000313" key="2">
    <source>
        <dbReference type="EMBL" id="VFK66434.1"/>
    </source>
</evidence>
<gene>
    <name evidence="2" type="ORF">BECKUNK1418G_GA0071005_10935</name>
    <name evidence="3" type="ORF">BECKUNK1418H_GA0071006_10925</name>
</gene>
<keyword evidence="1" id="KW-0472">Membrane</keyword>
<evidence type="ECO:0000313" key="3">
    <source>
        <dbReference type="EMBL" id="VFK72024.1"/>
    </source>
</evidence>
<accession>A0A451B170</accession>
<evidence type="ECO:0000256" key="1">
    <source>
        <dbReference type="SAM" id="Phobius"/>
    </source>
</evidence>
<dbReference type="EMBL" id="CAADGD010000092">
    <property type="protein sequence ID" value="VFK72024.1"/>
    <property type="molecule type" value="Genomic_DNA"/>
</dbReference>
<feature type="transmembrane region" description="Helical" evidence="1">
    <location>
        <begin position="54"/>
        <end position="75"/>
    </location>
</feature>
<protein>
    <submittedName>
        <fullName evidence="3">Uncharacterized protein</fullName>
    </submittedName>
</protein>
<organism evidence="3">
    <name type="scientific">Candidatus Kentrum sp. UNK</name>
    <dbReference type="NCBI Taxonomy" id="2126344"/>
    <lineage>
        <taxon>Bacteria</taxon>
        <taxon>Pseudomonadati</taxon>
        <taxon>Pseudomonadota</taxon>
        <taxon>Gammaproteobacteria</taxon>
        <taxon>Candidatus Kentrum</taxon>
    </lineage>
</organism>
<keyword evidence="1" id="KW-1133">Transmembrane helix</keyword>
<keyword evidence="1" id="KW-0812">Transmembrane</keyword>
<reference evidence="3" key="1">
    <citation type="submission" date="2019-02" db="EMBL/GenBank/DDBJ databases">
        <authorList>
            <person name="Gruber-Vodicka R. H."/>
            <person name="Seah K. B. B."/>
        </authorList>
    </citation>
    <scope>NUCLEOTIDE SEQUENCE</scope>
    <source>
        <strain evidence="3">BECK_BY19</strain>
        <strain evidence="2">BECK_BY8</strain>
    </source>
</reference>
<dbReference type="EMBL" id="CAADFZ010000093">
    <property type="protein sequence ID" value="VFK66434.1"/>
    <property type="molecule type" value="Genomic_DNA"/>
</dbReference>
<feature type="transmembrane region" description="Helical" evidence="1">
    <location>
        <begin position="6"/>
        <end position="25"/>
    </location>
</feature>
<name>A0A451B170_9GAMM</name>
<dbReference type="AlphaFoldDB" id="A0A451B170"/>